<feature type="domain" description="Mycothiol-dependent maleylpyruvate isomerase metal-binding" evidence="1">
    <location>
        <begin position="27"/>
        <end position="138"/>
    </location>
</feature>
<dbReference type="InterPro" id="IPR034660">
    <property type="entry name" value="DinB/YfiT-like"/>
</dbReference>
<dbReference type="InterPro" id="IPR017520">
    <property type="entry name" value="CHP03086"/>
</dbReference>
<dbReference type="NCBIfam" id="TIGR03086">
    <property type="entry name" value="TIGR03086 family metal-binding protein"/>
    <property type="match status" value="1"/>
</dbReference>
<proteinExistence type="predicted"/>
<reference evidence="2" key="1">
    <citation type="submission" date="2023-02" db="EMBL/GenBank/DDBJ databases">
        <title>Nocardiopsis ansamitocini NBRC 112285.</title>
        <authorList>
            <person name="Ichikawa N."/>
            <person name="Sato H."/>
            <person name="Tonouchi N."/>
        </authorList>
    </citation>
    <scope>NUCLEOTIDE SEQUENCE</scope>
    <source>
        <strain evidence="2">NBRC 112285</strain>
    </source>
</reference>
<evidence type="ECO:0000313" key="2">
    <source>
        <dbReference type="EMBL" id="GLU49716.1"/>
    </source>
</evidence>
<dbReference type="Proteomes" id="UP001165092">
    <property type="component" value="Unassembled WGS sequence"/>
</dbReference>
<organism evidence="2 3">
    <name type="scientific">Nocardiopsis ansamitocini</name>
    <dbReference type="NCBI Taxonomy" id="1670832"/>
    <lineage>
        <taxon>Bacteria</taxon>
        <taxon>Bacillati</taxon>
        <taxon>Actinomycetota</taxon>
        <taxon>Actinomycetes</taxon>
        <taxon>Streptosporangiales</taxon>
        <taxon>Nocardiopsidaceae</taxon>
        <taxon>Nocardiopsis</taxon>
    </lineage>
</organism>
<dbReference type="Gene3D" id="1.20.120.450">
    <property type="entry name" value="dinb family like domain"/>
    <property type="match status" value="1"/>
</dbReference>
<sequence>MIDWIAMSDRALLETSLDFATHRILEIGETPLSVPTPCSEWNLGQLLNHLVSSTALLADLVRGDEVDPRALAPERTAAVPFEGHPVGAFAVAAGTTRRVFASDEAWRRGVRMPGATMPAALVAKLIAMDAVVHGWDIARAVGADDTIPDPLAEDIMSFAETFVRPEVRGGILGPEVRVGAKDTKTRQLVAFLGRRP</sequence>
<gene>
    <name evidence="2" type="ORF">Nans01_40670</name>
</gene>
<dbReference type="EMBL" id="BSQG01000008">
    <property type="protein sequence ID" value="GLU49716.1"/>
    <property type="molecule type" value="Genomic_DNA"/>
</dbReference>
<dbReference type="SUPFAM" id="SSF109854">
    <property type="entry name" value="DinB/YfiT-like putative metalloenzymes"/>
    <property type="match status" value="1"/>
</dbReference>
<evidence type="ECO:0000259" key="1">
    <source>
        <dbReference type="Pfam" id="PF11716"/>
    </source>
</evidence>
<protein>
    <recommendedName>
        <fullName evidence="1">Mycothiol-dependent maleylpyruvate isomerase metal-binding domain-containing protein</fullName>
    </recommendedName>
</protein>
<dbReference type="AlphaFoldDB" id="A0A9W6PA09"/>
<dbReference type="GO" id="GO:0046872">
    <property type="term" value="F:metal ion binding"/>
    <property type="evidence" value="ECO:0007669"/>
    <property type="project" value="InterPro"/>
</dbReference>
<dbReference type="Pfam" id="PF11716">
    <property type="entry name" value="MDMPI_N"/>
    <property type="match status" value="1"/>
</dbReference>
<comment type="caution">
    <text evidence="2">The sequence shown here is derived from an EMBL/GenBank/DDBJ whole genome shotgun (WGS) entry which is preliminary data.</text>
</comment>
<dbReference type="NCBIfam" id="TIGR03083">
    <property type="entry name" value="maleylpyruvate isomerase family mycothiol-dependent enzyme"/>
    <property type="match status" value="1"/>
</dbReference>
<name>A0A9W6PA09_9ACTN</name>
<accession>A0A9W6PA09</accession>
<dbReference type="InterPro" id="IPR024344">
    <property type="entry name" value="MDMPI_metal-binding"/>
</dbReference>
<dbReference type="InterPro" id="IPR017517">
    <property type="entry name" value="Maleyloyr_isom"/>
</dbReference>
<dbReference type="RefSeq" id="WP_285761250.1">
    <property type="nucleotide sequence ID" value="NZ_BSQG01000008.1"/>
</dbReference>
<evidence type="ECO:0000313" key="3">
    <source>
        <dbReference type="Proteomes" id="UP001165092"/>
    </source>
</evidence>
<keyword evidence="3" id="KW-1185">Reference proteome</keyword>